<sequence length="100" mass="11540">MALEVEVAEIEWDLSLRAQSRRALATNSVWLREERDGDWVEIMREFKVLIEKEGKKRGRGEIEDITAKEEISTLATRNRRVGEANQLISATAKRQADRSQ</sequence>
<comment type="caution">
    <text evidence="1">The sequence shown here is derived from an EMBL/GenBank/DDBJ whole genome shotgun (WGS) entry which is preliminary data.</text>
</comment>
<evidence type="ECO:0000313" key="1">
    <source>
        <dbReference type="EMBL" id="KAH1073902.1"/>
    </source>
</evidence>
<proteinExistence type="predicted"/>
<dbReference type="EMBL" id="JAIQCV010000008">
    <property type="protein sequence ID" value="KAH1073902.1"/>
    <property type="molecule type" value="Genomic_DNA"/>
</dbReference>
<protein>
    <submittedName>
        <fullName evidence="1">Uncharacterized protein</fullName>
    </submittedName>
</protein>
<dbReference type="OrthoDB" id="1750221at2759"/>
<organism evidence="1 2">
    <name type="scientific">Gossypium stocksii</name>
    <dbReference type="NCBI Taxonomy" id="47602"/>
    <lineage>
        <taxon>Eukaryota</taxon>
        <taxon>Viridiplantae</taxon>
        <taxon>Streptophyta</taxon>
        <taxon>Embryophyta</taxon>
        <taxon>Tracheophyta</taxon>
        <taxon>Spermatophyta</taxon>
        <taxon>Magnoliopsida</taxon>
        <taxon>eudicotyledons</taxon>
        <taxon>Gunneridae</taxon>
        <taxon>Pentapetalae</taxon>
        <taxon>rosids</taxon>
        <taxon>malvids</taxon>
        <taxon>Malvales</taxon>
        <taxon>Malvaceae</taxon>
        <taxon>Malvoideae</taxon>
        <taxon>Gossypium</taxon>
    </lineage>
</organism>
<evidence type="ECO:0000313" key="2">
    <source>
        <dbReference type="Proteomes" id="UP000828251"/>
    </source>
</evidence>
<keyword evidence="2" id="KW-1185">Reference proteome</keyword>
<name>A0A9D3V7M6_9ROSI</name>
<gene>
    <name evidence="1" type="ORF">J1N35_026230</name>
</gene>
<accession>A0A9D3V7M6</accession>
<dbReference type="Proteomes" id="UP000828251">
    <property type="component" value="Unassembled WGS sequence"/>
</dbReference>
<reference evidence="1 2" key="1">
    <citation type="journal article" date="2021" name="Plant Biotechnol. J.">
        <title>Multi-omics assisted identification of the key and species-specific regulatory components of drought-tolerant mechanisms in Gossypium stocksii.</title>
        <authorList>
            <person name="Yu D."/>
            <person name="Ke L."/>
            <person name="Zhang D."/>
            <person name="Wu Y."/>
            <person name="Sun Y."/>
            <person name="Mei J."/>
            <person name="Sun J."/>
            <person name="Sun Y."/>
        </authorList>
    </citation>
    <scope>NUCLEOTIDE SEQUENCE [LARGE SCALE GENOMIC DNA]</scope>
    <source>
        <strain evidence="2">cv. E1</strain>
        <tissue evidence="1">Leaf</tissue>
    </source>
</reference>
<dbReference type="AlphaFoldDB" id="A0A9D3V7M6"/>